<feature type="region of interest" description="Disordered" evidence="1">
    <location>
        <begin position="1"/>
        <end position="92"/>
    </location>
</feature>
<feature type="compositionally biased region" description="Basic and acidic residues" evidence="1">
    <location>
        <begin position="153"/>
        <end position="215"/>
    </location>
</feature>
<proteinExistence type="predicted"/>
<feature type="compositionally biased region" description="Basic and acidic residues" evidence="1">
    <location>
        <begin position="223"/>
        <end position="249"/>
    </location>
</feature>
<feature type="compositionally biased region" description="Basic and acidic residues" evidence="1">
    <location>
        <begin position="257"/>
        <end position="281"/>
    </location>
</feature>
<dbReference type="PANTHER" id="PTHR15048">
    <property type="entry name" value="STARCH-BINDING DOMAIN-CONTAINING PROTEIN 1"/>
    <property type="match status" value="1"/>
</dbReference>
<gene>
    <name evidence="3" type="ORF">SteCoe_16371</name>
</gene>
<dbReference type="OrthoDB" id="550577at2759"/>
<dbReference type="InterPro" id="IPR002044">
    <property type="entry name" value="CBM20"/>
</dbReference>
<dbReference type="InterPro" id="IPR013784">
    <property type="entry name" value="Carb-bd-like_fold"/>
</dbReference>
<feature type="region of interest" description="Disordered" evidence="1">
    <location>
        <begin position="153"/>
        <end position="281"/>
    </location>
</feature>
<dbReference type="InterPro" id="IPR013783">
    <property type="entry name" value="Ig-like_fold"/>
</dbReference>
<feature type="domain" description="CBM20" evidence="2">
    <location>
        <begin position="296"/>
        <end position="394"/>
    </location>
</feature>
<evidence type="ECO:0000313" key="3">
    <source>
        <dbReference type="EMBL" id="OMJ82838.1"/>
    </source>
</evidence>
<dbReference type="Proteomes" id="UP000187209">
    <property type="component" value="Unassembled WGS sequence"/>
</dbReference>
<dbReference type="Gene3D" id="2.60.40.10">
    <property type="entry name" value="Immunoglobulins"/>
    <property type="match status" value="1"/>
</dbReference>
<comment type="caution">
    <text evidence="3">The sequence shown here is derived from an EMBL/GenBank/DDBJ whole genome shotgun (WGS) entry which is preliminary data.</text>
</comment>
<feature type="compositionally biased region" description="Basic and acidic residues" evidence="1">
    <location>
        <begin position="42"/>
        <end position="92"/>
    </location>
</feature>
<sequence>MEVEDKKDTPGAGTSENNKNNAKCPPISEEVPAEKNSSVDTFKSEPEKVEIPAEPKPETKPEVSSEHVETIHTDIKHEEVSTHTKASDEVTIHHEESKIEVKAPESVVEPIPVVSQTEKDNKDDHEIDVIENPASKVIFTHFVKGEISKTIASEHTDEEIKNHDVHEDHKIVPTDEIKASIEDKKEPKVDEPEKKDSHEEIKEVPLESKPQEHVSEVVITEPVEDKPKKDSHEEIKEVSSETKPQEHISEVVTTEPIEDKPKKDSHEEIKEVPSDTKPQEHLSEVVTTENVEEKKEVEDHLYECEFSVQYETKFGENIIVVGSIEELGSWDPLKGLNLTWNSSHRWTGALKFSNLPFEYKYACKSDEETTWEKGVNRAVTEPPSKPLIDLWQPI</sequence>
<evidence type="ECO:0000259" key="2">
    <source>
        <dbReference type="PROSITE" id="PS51166"/>
    </source>
</evidence>
<keyword evidence="4" id="KW-1185">Reference proteome</keyword>
<dbReference type="GO" id="GO:2001070">
    <property type="term" value="F:starch binding"/>
    <property type="evidence" value="ECO:0007669"/>
    <property type="project" value="InterPro"/>
</dbReference>
<dbReference type="GO" id="GO:0016020">
    <property type="term" value="C:membrane"/>
    <property type="evidence" value="ECO:0007669"/>
    <property type="project" value="TreeGrafter"/>
</dbReference>
<dbReference type="CDD" id="cd05467">
    <property type="entry name" value="CBM20"/>
    <property type="match status" value="1"/>
</dbReference>
<dbReference type="SMART" id="SM01065">
    <property type="entry name" value="CBM_2"/>
    <property type="match status" value="1"/>
</dbReference>
<evidence type="ECO:0000256" key="1">
    <source>
        <dbReference type="SAM" id="MobiDB-lite"/>
    </source>
</evidence>
<dbReference type="SUPFAM" id="SSF49452">
    <property type="entry name" value="Starch-binding domain-like"/>
    <property type="match status" value="1"/>
</dbReference>
<name>A0A1R2C1E1_9CILI</name>
<reference evidence="3 4" key="1">
    <citation type="submission" date="2016-11" db="EMBL/GenBank/DDBJ databases">
        <title>The macronuclear genome of Stentor coeruleus: a giant cell with tiny introns.</title>
        <authorList>
            <person name="Slabodnick M."/>
            <person name="Ruby J.G."/>
            <person name="Reiff S.B."/>
            <person name="Swart E.C."/>
            <person name="Gosai S."/>
            <person name="Prabakaran S."/>
            <person name="Witkowska E."/>
            <person name="Larue G.E."/>
            <person name="Fisher S."/>
            <person name="Freeman R.M."/>
            <person name="Gunawardena J."/>
            <person name="Chu W."/>
            <person name="Stover N.A."/>
            <person name="Gregory B.D."/>
            <person name="Nowacki M."/>
            <person name="Derisi J."/>
            <person name="Roy S.W."/>
            <person name="Marshall W.F."/>
            <person name="Sood P."/>
        </authorList>
    </citation>
    <scope>NUCLEOTIDE SEQUENCE [LARGE SCALE GENOMIC DNA]</scope>
    <source>
        <strain evidence="3">WM001</strain>
    </source>
</reference>
<organism evidence="3 4">
    <name type="scientific">Stentor coeruleus</name>
    <dbReference type="NCBI Taxonomy" id="5963"/>
    <lineage>
        <taxon>Eukaryota</taxon>
        <taxon>Sar</taxon>
        <taxon>Alveolata</taxon>
        <taxon>Ciliophora</taxon>
        <taxon>Postciliodesmatophora</taxon>
        <taxon>Heterotrichea</taxon>
        <taxon>Heterotrichida</taxon>
        <taxon>Stentoridae</taxon>
        <taxon>Stentor</taxon>
    </lineage>
</organism>
<feature type="compositionally biased region" description="Polar residues" evidence="1">
    <location>
        <begin position="12"/>
        <end position="21"/>
    </location>
</feature>
<dbReference type="PANTHER" id="PTHR15048:SF0">
    <property type="entry name" value="STARCH-BINDING DOMAIN-CONTAINING PROTEIN 1"/>
    <property type="match status" value="1"/>
</dbReference>
<dbReference type="EMBL" id="MPUH01000325">
    <property type="protein sequence ID" value="OMJ82838.1"/>
    <property type="molecule type" value="Genomic_DNA"/>
</dbReference>
<protein>
    <recommendedName>
        <fullName evidence="2">CBM20 domain-containing protein</fullName>
    </recommendedName>
</protein>
<dbReference type="AlphaFoldDB" id="A0A1R2C1E1"/>
<accession>A0A1R2C1E1</accession>
<evidence type="ECO:0000313" key="4">
    <source>
        <dbReference type="Proteomes" id="UP000187209"/>
    </source>
</evidence>
<dbReference type="Pfam" id="PF00686">
    <property type="entry name" value="CBM_20"/>
    <property type="match status" value="1"/>
</dbReference>
<dbReference type="PROSITE" id="PS51166">
    <property type="entry name" value="CBM20"/>
    <property type="match status" value="1"/>
</dbReference>